<feature type="signal peptide" evidence="1">
    <location>
        <begin position="1"/>
        <end position="20"/>
    </location>
</feature>
<sequence length="108" mass="11797">MSVGSILIAILICFSPQVSMKIYDGLSFGAYCVRKPSKCPSGTSIVCNIGSKQYQEVCTSISPHDKAYSSKELKNLVVKINRKPITPDSNLSLLRSLDKTLKEATEVL</sequence>
<protein>
    <submittedName>
        <fullName evidence="3">Uncharacterized protein LOC118281207</fullName>
    </submittedName>
</protein>
<dbReference type="GeneID" id="118281207"/>
<evidence type="ECO:0000313" key="3">
    <source>
        <dbReference type="RefSeq" id="XP_050556562.1"/>
    </source>
</evidence>
<dbReference type="Proteomes" id="UP000829999">
    <property type="component" value="Chromosome 19"/>
</dbReference>
<gene>
    <name evidence="3" type="primary">LOC118281207</name>
</gene>
<reference evidence="3" key="1">
    <citation type="submission" date="2025-08" db="UniProtKB">
        <authorList>
            <consortium name="RefSeq"/>
        </authorList>
    </citation>
    <scope>IDENTIFICATION</scope>
    <source>
        <tissue evidence="3">Whole larval tissue</tissue>
    </source>
</reference>
<feature type="chain" id="PRO_5040264584" evidence="1">
    <location>
        <begin position="21"/>
        <end position="108"/>
    </location>
</feature>
<organism evidence="2 3">
    <name type="scientific">Spodoptera frugiperda</name>
    <name type="common">Fall armyworm</name>
    <dbReference type="NCBI Taxonomy" id="7108"/>
    <lineage>
        <taxon>Eukaryota</taxon>
        <taxon>Metazoa</taxon>
        <taxon>Ecdysozoa</taxon>
        <taxon>Arthropoda</taxon>
        <taxon>Hexapoda</taxon>
        <taxon>Insecta</taxon>
        <taxon>Pterygota</taxon>
        <taxon>Neoptera</taxon>
        <taxon>Endopterygota</taxon>
        <taxon>Lepidoptera</taxon>
        <taxon>Glossata</taxon>
        <taxon>Ditrysia</taxon>
        <taxon>Noctuoidea</taxon>
        <taxon>Noctuidae</taxon>
        <taxon>Amphipyrinae</taxon>
        <taxon>Spodoptera</taxon>
    </lineage>
</organism>
<dbReference type="RefSeq" id="XP_050556562.1">
    <property type="nucleotide sequence ID" value="XM_050700605.1"/>
</dbReference>
<accession>A0A9R0F0X0</accession>
<evidence type="ECO:0000256" key="1">
    <source>
        <dbReference type="SAM" id="SignalP"/>
    </source>
</evidence>
<dbReference type="AlphaFoldDB" id="A0A9R0F0X0"/>
<keyword evidence="2" id="KW-1185">Reference proteome</keyword>
<keyword evidence="1" id="KW-0732">Signal</keyword>
<evidence type="ECO:0000313" key="2">
    <source>
        <dbReference type="Proteomes" id="UP000829999"/>
    </source>
</evidence>
<proteinExistence type="predicted"/>
<name>A0A9R0F0X0_SPOFR</name>